<dbReference type="VEuPathDB" id="FungiDB:SeMB42_g07304"/>
<comment type="caution">
    <text evidence="2">The sequence shown here is derived from an EMBL/GenBank/DDBJ whole genome shotgun (WGS) entry which is preliminary data.</text>
</comment>
<organism evidence="2 3">
    <name type="scientific">Synchytrium endobioticum</name>
    <dbReference type="NCBI Taxonomy" id="286115"/>
    <lineage>
        <taxon>Eukaryota</taxon>
        <taxon>Fungi</taxon>
        <taxon>Fungi incertae sedis</taxon>
        <taxon>Chytridiomycota</taxon>
        <taxon>Chytridiomycota incertae sedis</taxon>
        <taxon>Chytridiomycetes</taxon>
        <taxon>Synchytriales</taxon>
        <taxon>Synchytriaceae</taxon>
        <taxon>Synchytrium</taxon>
    </lineage>
</organism>
<evidence type="ECO:0000313" key="3">
    <source>
        <dbReference type="Proteomes" id="UP000320475"/>
    </source>
</evidence>
<accession>A0A507CIY6</accession>
<reference evidence="2 3" key="1">
    <citation type="journal article" date="2019" name="Sci. Rep.">
        <title>Comparative genomics of chytrid fungi reveal insights into the obligate biotrophic and pathogenic lifestyle of Synchytrium endobioticum.</title>
        <authorList>
            <person name="van de Vossenberg B.T.L.H."/>
            <person name="Warris S."/>
            <person name="Nguyen H.D.T."/>
            <person name="van Gent-Pelzer M.P.E."/>
            <person name="Joly D.L."/>
            <person name="van de Geest H.C."/>
            <person name="Bonants P.J.M."/>
            <person name="Smith D.S."/>
            <person name="Levesque C.A."/>
            <person name="van der Lee T.A.J."/>
        </authorList>
    </citation>
    <scope>NUCLEOTIDE SEQUENCE [LARGE SCALE GENOMIC DNA]</scope>
    <source>
        <strain evidence="2 3">LEV6574</strain>
    </source>
</reference>
<feature type="region of interest" description="Disordered" evidence="1">
    <location>
        <begin position="5"/>
        <end position="27"/>
    </location>
</feature>
<proteinExistence type="predicted"/>
<name>A0A507CIY6_9FUNG</name>
<dbReference type="Proteomes" id="UP000320475">
    <property type="component" value="Unassembled WGS sequence"/>
</dbReference>
<feature type="compositionally biased region" description="Low complexity" evidence="1">
    <location>
        <begin position="448"/>
        <end position="461"/>
    </location>
</feature>
<dbReference type="EMBL" id="QEAM01000455">
    <property type="protein sequence ID" value="TPX39672.1"/>
    <property type="molecule type" value="Genomic_DNA"/>
</dbReference>
<sequence length="500" mass="56745">MYCVCDSPTLESGSGGNPARNLSHAQNDVHMTTDLQDVISERRLDPRVRPSRCQVRVHENLARMKAKVTKEAAVIRERRRVYNLVYAFYITGEEGVQKFLIDHTPDDDVYEEVPDGFKYFTLMCTMWFNVFYRIFLNIYKYHDLYYPEAPLLRCERVEVLKRLICLPKMAVDSLKDYPETFTLERFAMEDDGFGFIREPEGPYPKLHSEIIKVSELLQMEVKNFLILVQSGNLKRPDRQKVVVALGLPPGLAEDFEDKIRLMTKTELTQLLDNLRNEFINTPSSDASLPYAILKHEYKKVNRYITMYTKLRETVATLDFTDNMATTSFINEVESFLNKMDPDTLTCDAYLKETGEAIYKAIARGTDTGYVEISDELFEEHIAELKPLPEFDDLIILGTGPNEDPMTIISGAAGTHTDGIDACMNDHQAELNDRIGLLELNTYSHNSMHASSSSLDLVDGGSTHFQNPNDRGTSRLAYSGRRRGNRSGGSGSTASSDRIGN</sequence>
<dbReference type="AlphaFoldDB" id="A0A507CIY6"/>
<gene>
    <name evidence="2" type="ORF">SeLEV6574_g07059</name>
</gene>
<evidence type="ECO:0000313" key="2">
    <source>
        <dbReference type="EMBL" id="TPX39672.1"/>
    </source>
</evidence>
<protein>
    <submittedName>
        <fullName evidence="2">Uncharacterized protein</fullName>
    </submittedName>
</protein>
<feature type="compositionally biased region" description="Low complexity" evidence="1">
    <location>
        <begin position="491"/>
        <end position="500"/>
    </location>
</feature>
<evidence type="ECO:0000256" key="1">
    <source>
        <dbReference type="SAM" id="MobiDB-lite"/>
    </source>
</evidence>
<feature type="region of interest" description="Disordered" evidence="1">
    <location>
        <begin position="448"/>
        <end position="500"/>
    </location>
</feature>